<protein>
    <submittedName>
        <fullName evidence="1">Uncharacterized protein</fullName>
    </submittedName>
</protein>
<evidence type="ECO:0000313" key="2">
    <source>
        <dbReference type="Proteomes" id="UP000324222"/>
    </source>
</evidence>
<name>A0A5B7K0R3_PORTR</name>
<reference evidence="1 2" key="1">
    <citation type="submission" date="2019-05" db="EMBL/GenBank/DDBJ databases">
        <title>Another draft genome of Portunus trituberculatus and its Hox gene families provides insights of decapod evolution.</title>
        <authorList>
            <person name="Jeong J.-H."/>
            <person name="Song I."/>
            <person name="Kim S."/>
            <person name="Choi T."/>
            <person name="Kim D."/>
            <person name="Ryu S."/>
            <person name="Kim W."/>
        </authorList>
    </citation>
    <scope>NUCLEOTIDE SEQUENCE [LARGE SCALE GENOMIC DNA]</scope>
    <source>
        <tissue evidence="1">Muscle</tissue>
    </source>
</reference>
<dbReference type="Proteomes" id="UP000324222">
    <property type="component" value="Unassembled WGS sequence"/>
</dbReference>
<organism evidence="1 2">
    <name type="scientific">Portunus trituberculatus</name>
    <name type="common">Swimming crab</name>
    <name type="synonym">Neptunus trituberculatus</name>
    <dbReference type="NCBI Taxonomy" id="210409"/>
    <lineage>
        <taxon>Eukaryota</taxon>
        <taxon>Metazoa</taxon>
        <taxon>Ecdysozoa</taxon>
        <taxon>Arthropoda</taxon>
        <taxon>Crustacea</taxon>
        <taxon>Multicrustacea</taxon>
        <taxon>Malacostraca</taxon>
        <taxon>Eumalacostraca</taxon>
        <taxon>Eucarida</taxon>
        <taxon>Decapoda</taxon>
        <taxon>Pleocyemata</taxon>
        <taxon>Brachyura</taxon>
        <taxon>Eubrachyura</taxon>
        <taxon>Portunoidea</taxon>
        <taxon>Portunidae</taxon>
        <taxon>Portuninae</taxon>
        <taxon>Portunus</taxon>
    </lineage>
</organism>
<comment type="caution">
    <text evidence="1">The sequence shown here is derived from an EMBL/GenBank/DDBJ whole genome shotgun (WGS) entry which is preliminary data.</text>
</comment>
<sequence>MKFLDVEVGRPHSWVSACLRGEHRMTIYLTRDGCHASAILHKGLPTLWQPSVTPIWVHRRRKVEGHGGTGSMGVIKGRLKWAGTSQGISNEGKRLESVWSIGGN</sequence>
<dbReference type="EMBL" id="VSRR010132503">
    <property type="protein sequence ID" value="MPD02651.1"/>
    <property type="molecule type" value="Genomic_DNA"/>
</dbReference>
<keyword evidence="2" id="KW-1185">Reference proteome</keyword>
<evidence type="ECO:0000313" key="1">
    <source>
        <dbReference type="EMBL" id="MPD02651.1"/>
    </source>
</evidence>
<accession>A0A5B7K0R3</accession>
<proteinExistence type="predicted"/>
<dbReference type="AlphaFoldDB" id="A0A5B7K0R3"/>
<gene>
    <name evidence="1" type="ORF">E2C01_098247</name>
</gene>